<accession>A0A815UE90</accession>
<protein>
    <submittedName>
        <fullName evidence="1">Uncharacterized protein</fullName>
    </submittedName>
</protein>
<reference evidence="1" key="1">
    <citation type="submission" date="2021-02" db="EMBL/GenBank/DDBJ databases">
        <authorList>
            <person name="Nowell W R."/>
        </authorList>
    </citation>
    <scope>NUCLEOTIDE SEQUENCE</scope>
</reference>
<proteinExistence type="predicted"/>
<organism evidence="1 2">
    <name type="scientific">Rotaria sordida</name>
    <dbReference type="NCBI Taxonomy" id="392033"/>
    <lineage>
        <taxon>Eukaryota</taxon>
        <taxon>Metazoa</taxon>
        <taxon>Spiralia</taxon>
        <taxon>Gnathifera</taxon>
        <taxon>Rotifera</taxon>
        <taxon>Eurotatoria</taxon>
        <taxon>Bdelloidea</taxon>
        <taxon>Philodinida</taxon>
        <taxon>Philodinidae</taxon>
        <taxon>Rotaria</taxon>
    </lineage>
</organism>
<dbReference type="EMBL" id="CAJNOU010007150">
    <property type="protein sequence ID" value="CAF1519559.1"/>
    <property type="molecule type" value="Genomic_DNA"/>
</dbReference>
<evidence type="ECO:0000313" key="1">
    <source>
        <dbReference type="EMBL" id="CAF1519559.1"/>
    </source>
</evidence>
<gene>
    <name evidence="1" type="ORF">SEV965_LOCUS36958</name>
</gene>
<comment type="caution">
    <text evidence="1">The sequence shown here is derived from an EMBL/GenBank/DDBJ whole genome shotgun (WGS) entry which is preliminary data.</text>
</comment>
<dbReference type="AlphaFoldDB" id="A0A815UE90"/>
<dbReference type="Proteomes" id="UP000663889">
    <property type="component" value="Unassembled WGS sequence"/>
</dbReference>
<evidence type="ECO:0000313" key="2">
    <source>
        <dbReference type="Proteomes" id="UP000663889"/>
    </source>
</evidence>
<feature type="non-terminal residue" evidence="1">
    <location>
        <position position="32"/>
    </location>
</feature>
<sequence>MVSRNALDLQQKNDFNQKSKKLGLFHCELKDK</sequence>
<name>A0A815UE90_9BILA</name>